<dbReference type="PANTHER" id="PTHR24068">
    <property type="entry name" value="UBIQUITIN-CONJUGATING ENZYME E2"/>
    <property type="match status" value="1"/>
</dbReference>
<evidence type="ECO:0000256" key="6">
    <source>
        <dbReference type="ARBA" id="ARBA00022786"/>
    </source>
</evidence>
<dbReference type="GO" id="GO:0005524">
    <property type="term" value="F:ATP binding"/>
    <property type="evidence" value="ECO:0007669"/>
    <property type="project" value="UniProtKB-UniRule"/>
</dbReference>
<evidence type="ECO:0000256" key="1">
    <source>
        <dbReference type="ARBA" id="ARBA00000485"/>
    </source>
</evidence>
<dbReference type="CDD" id="cd23792">
    <property type="entry name" value="UBCc_UBE2D"/>
    <property type="match status" value="1"/>
</dbReference>
<protein>
    <recommendedName>
        <fullName evidence="3">E2 ubiquitin-conjugating enzyme</fullName>
        <ecNumber evidence="3">2.3.2.23</ecNumber>
    </recommendedName>
</protein>
<reference evidence="11" key="2">
    <citation type="submission" date="2015-06" db="UniProtKB">
        <authorList>
            <consortium name="EnsemblMetazoa"/>
        </authorList>
    </citation>
    <scope>IDENTIFICATION</scope>
</reference>
<proteinExistence type="inferred from homology"/>
<organism evidence="11 12">
    <name type="scientific">Tetranychus urticae</name>
    <name type="common">Two-spotted spider mite</name>
    <dbReference type="NCBI Taxonomy" id="32264"/>
    <lineage>
        <taxon>Eukaryota</taxon>
        <taxon>Metazoa</taxon>
        <taxon>Ecdysozoa</taxon>
        <taxon>Arthropoda</taxon>
        <taxon>Chelicerata</taxon>
        <taxon>Arachnida</taxon>
        <taxon>Acari</taxon>
        <taxon>Acariformes</taxon>
        <taxon>Trombidiformes</taxon>
        <taxon>Prostigmata</taxon>
        <taxon>Eleutherengona</taxon>
        <taxon>Raphignathae</taxon>
        <taxon>Tetranychoidea</taxon>
        <taxon>Tetranychidae</taxon>
        <taxon>Tetranychus</taxon>
    </lineage>
</organism>
<evidence type="ECO:0000256" key="5">
    <source>
        <dbReference type="ARBA" id="ARBA00022741"/>
    </source>
</evidence>
<dbReference type="STRING" id="32264.T1KGY1"/>
<dbReference type="PROSITE" id="PS50127">
    <property type="entry name" value="UBC_2"/>
    <property type="match status" value="1"/>
</dbReference>
<comment type="catalytic activity">
    <reaction evidence="1">
        <text>S-ubiquitinyl-[E1 ubiquitin-activating enzyme]-L-cysteine + [E2 ubiquitin-conjugating enzyme]-L-cysteine = [E1 ubiquitin-activating enzyme]-L-cysteine + S-ubiquitinyl-[E2 ubiquitin-conjugating enzyme]-L-cysteine.</text>
        <dbReference type="EC" id="2.3.2.23"/>
    </reaction>
</comment>
<dbReference type="PROSITE" id="PS00183">
    <property type="entry name" value="UBC_1"/>
    <property type="match status" value="1"/>
</dbReference>
<sequence length="208" mass="23847">MMFLEMKPNGHSNDTDKASHSFFELYQIRIGICDIACRRLISDIICKHIHLTTFRLSVIEKMALKRIKKELEDLKRDPPAQCSAGPVGDDLFHWQATIMGPPDSPYQGGVFFLTIHFPTDYPFKPPKVAFTTRIYHPNINSNGSICLDILRSQWSPALTISKVLLSICSLLCDPNPDDPLVPEIAKVYKTDREKYNEMGREWTRKYAM</sequence>
<evidence type="ECO:0000256" key="3">
    <source>
        <dbReference type="ARBA" id="ARBA00012486"/>
    </source>
</evidence>
<dbReference type="Gene3D" id="3.10.110.10">
    <property type="entry name" value="Ubiquitin Conjugating Enzyme"/>
    <property type="match status" value="1"/>
</dbReference>
<dbReference type="Pfam" id="PF00179">
    <property type="entry name" value="UQ_con"/>
    <property type="match status" value="1"/>
</dbReference>
<feature type="active site" description="Glycyl thioester intermediate" evidence="8">
    <location>
        <position position="146"/>
    </location>
</feature>
<accession>T1KGY1</accession>
<dbReference type="EMBL" id="CAEY01000073">
    <property type="status" value="NOT_ANNOTATED_CDS"/>
    <property type="molecule type" value="Genomic_DNA"/>
</dbReference>
<evidence type="ECO:0000256" key="7">
    <source>
        <dbReference type="ARBA" id="ARBA00022840"/>
    </source>
</evidence>
<feature type="domain" description="UBC core" evidence="10">
    <location>
        <begin position="62"/>
        <end position="208"/>
    </location>
</feature>
<evidence type="ECO:0000256" key="4">
    <source>
        <dbReference type="ARBA" id="ARBA00022679"/>
    </source>
</evidence>
<dbReference type="SUPFAM" id="SSF54495">
    <property type="entry name" value="UBC-like"/>
    <property type="match status" value="1"/>
</dbReference>
<dbReference type="Proteomes" id="UP000015104">
    <property type="component" value="Unassembled WGS sequence"/>
</dbReference>
<evidence type="ECO:0000256" key="8">
    <source>
        <dbReference type="PROSITE-ProRule" id="PRU10133"/>
    </source>
</evidence>
<dbReference type="FunFam" id="3.10.110.10:FF:000101">
    <property type="entry name" value="Ubiquitin-conjugating enzyme E2 D2"/>
    <property type="match status" value="1"/>
</dbReference>
<keyword evidence="5 9" id="KW-0547">Nucleotide-binding</keyword>
<dbReference type="HOGENOM" id="CLU_030988_13_3_1"/>
<name>T1KGY1_TETUR</name>
<keyword evidence="6 9" id="KW-0833">Ubl conjugation pathway</keyword>
<evidence type="ECO:0000259" key="10">
    <source>
        <dbReference type="PROSITE" id="PS50127"/>
    </source>
</evidence>
<dbReference type="InterPro" id="IPR016135">
    <property type="entry name" value="UBQ-conjugating_enzyme/RWD"/>
</dbReference>
<evidence type="ECO:0000256" key="2">
    <source>
        <dbReference type="ARBA" id="ARBA00004906"/>
    </source>
</evidence>
<dbReference type="InterPro" id="IPR023313">
    <property type="entry name" value="UBQ-conjugating_AS"/>
</dbReference>
<comment type="pathway">
    <text evidence="2">Protein modification; protein ubiquitination.</text>
</comment>
<reference evidence="12" key="1">
    <citation type="submission" date="2011-08" db="EMBL/GenBank/DDBJ databases">
        <authorList>
            <person name="Rombauts S."/>
        </authorList>
    </citation>
    <scope>NUCLEOTIDE SEQUENCE</scope>
    <source>
        <strain evidence="12">London</strain>
    </source>
</reference>
<dbReference type="GO" id="GO:0061631">
    <property type="term" value="F:ubiquitin conjugating enzyme activity"/>
    <property type="evidence" value="ECO:0007669"/>
    <property type="project" value="UniProtKB-EC"/>
</dbReference>
<evidence type="ECO:0000313" key="11">
    <source>
        <dbReference type="EnsemblMetazoa" id="tetur11g02420.1"/>
    </source>
</evidence>
<dbReference type="EnsemblMetazoa" id="tetur11g02420.1">
    <property type="protein sequence ID" value="tetur11g02420.1"/>
    <property type="gene ID" value="tetur11g02420"/>
</dbReference>
<keyword evidence="7 9" id="KW-0067">ATP-binding</keyword>
<evidence type="ECO:0000256" key="9">
    <source>
        <dbReference type="RuleBase" id="RU362109"/>
    </source>
</evidence>
<dbReference type="GO" id="GO:0006511">
    <property type="term" value="P:ubiquitin-dependent protein catabolic process"/>
    <property type="evidence" value="ECO:0007669"/>
    <property type="project" value="UniProtKB-ARBA"/>
</dbReference>
<keyword evidence="12" id="KW-1185">Reference proteome</keyword>
<dbReference type="eggNOG" id="KOG0417">
    <property type="taxonomic scope" value="Eukaryota"/>
</dbReference>
<comment type="similarity">
    <text evidence="9">Belongs to the ubiquitin-conjugating enzyme family.</text>
</comment>
<dbReference type="InterPro" id="IPR000608">
    <property type="entry name" value="UBC"/>
</dbReference>
<keyword evidence="4" id="KW-0808">Transferase</keyword>
<dbReference type="SMART" id="SM00212">
    <property type="entry name" value="UBCc"/>
    <property type="match status" value="1"/>
</dbReference>
<dbReference type="AlphaFoldDB" id="T1KGY1"/>
<evidence type="ECO:0000313" key="12">
    <source>
        <dbReference type="Proteomes" id="UP000015104"/>
    </source>
</evidence>
<dbReference type="EC" id="2.3.2.23" evidence="3"/>